<dbReference type="STRING" id="1121950.SAMN02745243_02163"/>
<evidence type="ECO:0000259" key="1">
    <source>
        <dbReference type="Pfam" id="PF13154"/>
    </source>
</evidence>
<evidence type="ECO:0000313" key="3">
    <source>
        <dbReference type="Proteomes" id="UP000184301"/>
    </source>
</evidence>
<dbReference type="SUPFAM" id="SSF57783">
    <property type="entry name" value="Zinc beta-ribbon"/>
    <property type="match status" value="1"/>
</dbReference>
<dbReference type="InterPro" id="IPR025054">
    <property type="entry name" value="DUF3991"/>
</dbReference>
<feature type="domain" description="DUF3991" evidence="1">
    <location>
        <begin position="120"/>
        <end position="191"/>
    </location>
</feature>
<dbReference type="Pfam" id="PF13155">
    <property type="entry name" value="Toprim_2"/>
    <property type="match status" value="1"/>
</dbReference>
<evidence type="ECO:0000313" key="2">
    <source>
        <dbReference type="EMBL" id="SHK09162.1"/>
    </source>
</evidence>
<dbReference type="EMBL" id="FQZY01000029">
    <property type="protein sequence ID" value="SHK09162.1"/>
    <property type="molecule type" value="Genomic_DNA"/>
</dbReference>
<organism evidence="2 3">
    <name type="scientific">Hespellia stercorisuis DSM 15480</name>
    <dbReference type="NCBI Taxonomy" id="1121950"/>
    <lineage>
        <taxon>Bacteria</taxon>
        <taxon>Bacillati</taxon>
        <taxon>Bacillota</taxon>
        <taxon>Clostridia</taxon>
        <taxon>Lachnospirales</taxon>
        <taxon>Lachnospiraceae</taxon>
        <taxon>Hespellia</taxon>
    </lineage>
</organism>
<gene>
    <name evidence="2" type="ORF">SAMN02745243_02163</name>
</gene>
<keyword evidence="3" id="KW-1185">Reference proteome</keyword>
<dbReference type="AlphaFoldDB" id="A0A1M6PMM3"/>
<reference evidence="2 3" key="1">
    <citation type="submission" date="2016-11" db="EMBL/GenBank/DDBJ databases">
        <authorList>
            <person name="Jaros S."/>
            <person name="Januszkiewicz K."/>
            <person name="Wedrychowicz H."/>
        </authorList>
    </citation>
    <scope>NUCLEOTIDE SEQUENCE [LARGE SCALE GENOMIC DNA]</scope>
    <source>
        <strain evidence="2 3">DSM 15480</strain>
    </source>
</reference>
<protein>
    <recommendedName>
        <fullName evidence="1">DUF3991 domain-containing protein</fullName>
    </recommendedName>
</protein>
<dbReference type="Pfam" id="PF13154">
    <property type="entry name" value="DUF3991"/>
    <property type="match status" value="1"/>
</dbReference>
<proteinExistence type="predicted"/>
<dbReference type="RefSeq" id="WP_073109975.1">
    <property type="nucleotide sequence ID" value="NZ_FQZY01000029.1"/>
</dbReference>
<dbReference type="Proteomes" id="UP000184301">
    <property type="component" value="Unassembled WGS sequence"/>
</dbReference>
<dbReference type="Gene3D" id="3.40.1360.10">
    <property type="match status" value="1"/>
</dbReference>
<dbReference type="OrthoDB" id="9802530at2"/>
<accession>A0A1M6PMM3</accession>
<sequence>MPYIPPEIITEAKRMDVLTYLRNYEPGELVKLSGNTYSTKEHDSLKISNGKWMWWSRGIGGVSALDFLISVRGLDFIQAVETIMGNVGITTPTYETIGTSYEERPLLLPEQSPTSDVVMEYLFRRGIDYEIINDCLDKKLIIESLPYHNVVFIGYDEQGEAKYGAYRATNGKRIMGDCSGSKKQYSFRLIGENESEIHLFECAIDLLSYATLCKLDGEDWRNMNLISLSGVYAPKRDMKESKVPVTVEKFLKEHPKIKRINLHLDNDIAGRKATQGLKLALPSEYEVVDNPPPKGKDYNDFLCIRMHINQNKFREERNCER</sequence>
<name>A0A1M6PMM3_9FIRM</name>